<dbReference type="InterPro" id="IPR005532">
    <property type="entry name" value="SUMF_dom"/>
</dbReference>
<sequence>MVPIPAGTFTMGRDGGRRAGAPAHRAVIDHPFAMARTETTFAQYAACVEDGGCPTLPWDRDWGRGARPVIYVTHAEATAYAAWLAARTGRPYRLPSEMEWEYAALGGAPAPGIAPAPGEEGGEARVQCSGCRAEAVHGTVPAGSLPPNGYGLHEMLGNVMEWTADCWRPDHSQSAVRDCTRRTRKGGSWYFDRTVSIPAYRAGGRLTHKAYDVGFRVAVTLGGNR</sequence>
<accession>A0A8J7S001</accession>
<gene>
    <name evidence="2" type="ORF">KAJ83_12160</name>
</gene>
<dbReference type="RefSeq" id="WP_210682344.1">
    <property type="nucleotide sequence ID" value="NZ_JAGMWN010000005.1"/>
</dbReference>
<dbReference type="InterPro" id="IPR051043">
    <property type="entry name" value="Sulfatase_Mod_Factor_Kinase"/>
</dbReference>
<dbReference type="InterPro" id="IPR042095">
    <property type="entry name" value="SUMF_sf"/>
</dbReference>
<organism evidence="2 3">
    <name type="scientific">Marivibrio halodurans</name>
    <dbReference type="NCBI Taxonomy" id="2039722"/>
    <lineage>
        <taxon>Bacteria</taxon>
        <taxon>Pseudomonadati</taxon>
        <taxon>Pseudomonadota</taxon>
        <taxon>Alphaproteobacteria</taxon>
        <taxon>Rhodospirillales</taxon>
        <taxon>Rhodospirillaceae</taxon>
        <taxon>Marivibrio</taxon>
    </lineage>
</organism>
<dbReference type="Proteomes" id="UP000672602">
    <property type="component" value="Unassembled WGS sequence"/>
</dbReference>
<dbReference type="PANTHER" id="PTHR23150:SF35">
    <property type="entry name" value="BLL6746 PROTEIN"/>
    <property type="match status" value="1"/>
</dbReference>
<protein>
    <submittedName>
        <fullName evidence="2">SUMF1/EgtB/PvdO family nonheme iron enzyme</fullName>
    </submittedName>
</protein>
<dbReference type="GO" id="GO:0120147">
    <property type="term" value="F:formylglycine-generating oxidase activity"/>
    <property type="evidence" value="ECO:0007669"/>
    <property type="project" value="TreeGrafter"/>
</dbReference>
<feature type="domain" description="Sulfatase-modifying factor enzyme-like" evidence="1">
    <location>
        <begin position="1"/>
        <end position="218"/>
    </location>
</feature>
<evidence type="ECO:0000313" key="3">
    <source>
        <dbReference type="Proteomes" id="UP000672602"/>
    </source>
</evidence>
<comment type="caution">
    <text evidence="2">The sequence shown here is derived from an EMBL/GenBank/DDBJ whole genome shotgun (WGS) entry which is preliminary data.</text>
</comment>
<proteinExistence type="predicted"/>
<dbReference type="Gene3D" id="3.90.1580.10">
    <property type="entry name" value="paralog of FGE (formylglycine-generating enzyme)"/>
    <property type="match status" value="1"/>
</dbReference>
<name>A0A8J7S001_9PROT</name>
<dbReference type="EMBL" id="JAGMWN010000005">
    <property type="protein sequence ID" value="MBP5857765.1"/>
    <property type="molecule type" value="Genomic_DNA"/>
</dbReference>
<dbReference type="SUPFAM" id="SSF56436">
    <property type="entry name" value="C-type lectin-like"/>
    <property type="match status" value="1"/>
</dbReference>
<dbReference type="Pfam" id="PF03781">
    <property type="entry name" value="FGE-sulfatase"/>
    <property type="match status" value="1"/>
</dbReference>
<evidence type="ECO:0000313" key="2">
    <source>
        <dbReference type="EMBL" id="MBP5857765.1"/>
    </source>
</evidence>
<reference evidence="2" key="1">
    <citation type="submission" date="2021-04" db="EMBL/GenBank/DDBJ databases">
        <authorList>
            <person name="Zhang D.-C."/>
        </authorList>
    </citation>
    <scope>NUCLEOTIDE SEQUENCE</scope>
    <source>
        <strain evidence="2">CGMCC 1.15697</strain>
    </source>
</reference>
<dbReference type="PANTHER" id="PTHR23150">
    <property type="entry name" value="SULFATASE MODIFYING FACTOR 1, 2"/>
    <property type="match status" value="1"/>
</dbReference>
<evidence type="ECO:0000259" key="1">
    <source>
        <dbReference type="Pfam" id="PF03781"/>
    </source>
</evidence>
<keyword evidence="3" id="KW-1185">Reference proteome</keyword>
<dbReference type="InterPro" id="IPR016187">
    <property type="entry name" value="CTDL_fold"/>
</dbReference>
<dbReference type="AlphaFoldDB" id="A0A8J7S001"/>